<dbReference type="Pfam" id="PF07969">
    <property type="entry name" value="Amidohydro_3"/>
    <property type="match status" value="1"/>
</dbReference>
<evidence type="ECO:0000259" key="1">
    <source>
        <dbReference type="Pfam" id="PF07969"/>
    </source>
</evidence>
<dbReference type="GO" id="GO:0004131">
    <property type="term" value="F:cytosine deaminase activity"/>
    <property type="evidence" value="ECO:0007669"/>
    <property type="project" value="TreeGrafter"/>
</dbReference>
<dbReference type="SUPFAM" id="SSF51556">
    <property type="entry name" value="Metallo-dependent hydrolases"/>
    <property type="match status" value="1"/>
</dbReference>
<dbReference type="PANTHER" id="PTHR32027">
    <property type="entry name" value="CYTOSINE DEAMINASE"/>
    <property type="match status" value="1"/>
</dbReference>
<comment type="caution">
    <text evidence="2">The sequence shown here is derived from an EMBL/GenBank/DDBJ whole genome shotgun (WGS) entry which is preliminary data.</text>
</comment>
<dbReference type="OrthoDB" id="10266980at2759"/>
<dbReference type="OMA" id="AYGDHDM"/>
<dbReference type="InterPro" id="IPR013108">
    <property type="entry name" value="Amidohydro_3"/>
</dbReference>
<dbReference type="InterPro" id="IPR032466">
    <property type="entry name" value="Metal_Hydrolase"/>
</dbReference>
<gene>
    <name evidence="2" type="ORF">KFE25_007501</name>
</gene>
<dbReference type="GO" id="GO:0006209">
    <property type="term" value="P:cytosine catabolic process"/>
    <property type="evidence" value="ECO:0007669"/>
    <property type="project" value="TreeGrafter"/>
</dbReference>
<feature type="domain" description="Amidohydrolase 3" evidence="1">
    <location>
        <begin position="318"/>
        <end position="551"/>
    </location>
</feature>
<dbReference type="AlphaFoldDB" id="A0A8J6CIM3"/>
<dbReference type="Proteomes" id="UP000751190">
    <property type="component" value="Unassembled WGS sequence"/>
</dbReference>
<evidence type="ECO:0000313" key="2">
    <source>
        <dbReference type="EMBL" id="KAG8468983.1"/>
    </source>
</evidence>
<dbReference type="Gene3D" id="3.20.20.140">
    <property type="entry name" value="Metal-dependent hydrolases"/>
    <property type="match status" value="1"/>
</dbReference>
<keyword evidence="3" id="KW-1185">Reference proteome</keyword>
<organism evidence="2 3">
    <name type="scientific">Diacronema lutheri</name>
    <name type="common">Unicellular marine alga</name>
    <name type="synonym">Monochrysis lutheri</name>
    <dbReference type="NCBI Taxonomy" id="2081491"/>
    <lineage>
        <taxon>Eukaryota</taxon>
        <taxon>Haptista</taxon>
        <taxon>Haptophyta</taxon>
        <taxon>Pavlovophyceae</taxon>
        <taxon>Pavlovales</taxon>
        <taxon>Pavlovaceae</taxon>
        <taxon>Diacronema</taxon>
    </lineage>
</organism>
<proteinExistence type="predicted"/>
<evidence type="ECO:0000313" key="3">
    <source>
        <dbReference type="Proteomes" id="UP000751190"/>
    </source>
</evidence>
<accession>A0A8J6CIM3</accession>
<name>A0A8J6CIM3_DIALT</name>
<reference evidence="2" key="1">
    <citation type="submission" date="2021-05" db="EMBL/GenBank/DDBJ databases">
        <title>The genome of the haptophyte Pavlova lutheri (Diacronema luteri, Pavlovales) - a model for lipid biosynthesis in eukaryotic algae.</title>
        <authorList>
            <person name="Hulatt C.J."/>
            <person name="Posewitz M.C."/>
        </authorList>
    </citation>
    <scope>NUCLEOTIDE SEQUENCE</scope>
    <source>
        <strain evidence="2">NIVA-4/92</strain>
    </source>
</reference>
<dbReference type="GO" id="GO:0035888">
    <property type="term" value="F:isoguanine deaminase activity"/>
    <property type="evidence" value="ECO:0007669"/>
    <property type="project" value="TreeGrafter"/>
</dbReference>
<dbReference type="PANTHER" id="PTHR32027:SF0">
    <property type="entry name" value="CYTOSINE DEAMINASE"/>
    <property type="match status" value="1"/>
</dbReference>
<protein>
    <recommendedName>
        <fullName evidence="1">Amidohydrolase 3 domain-containing protein</fullName>
    </recommendedName>
</protein>
<dbReference type="InterPro" id="IPR052349">
    <property type="entry name" value="Metallo-hydrolase_Enzymes"/>
</dbReference>
<sequence length="588" mass="61913">MIVNSVWAAAPVVAMGLSFAAGLALATQLGRVSHGPWHAQRLGLARALRRSARAWVLARCRVPAVLLADALADAASVDADGFALVDLRLVGARLIGVEPAASNGPPAKPRGLAALVERVVGEAALDLGGRIILPRFVDAHAHPLKSNLIARTPNPTHSPNGALTCEVRDHAHWLGTAERAANALARRLDFALGCALHHGTKAMRAHLDGLQDLEPELGALVWAEFDGARARWLSRGLELQGVANLYLPAYAPADARAQARTRAHVAAAACRAGAVLGAYCPFEQTEPALLALWLDALFAHAQAQPRAPPTGAAMAAGAAPAERELDVDLHIDEHADPSYASLALPALCAALERARARGYGGHVLLGHCTALCLRLPGASASDDRARQELIERMATLGPALTVVANPLTNCALQDRQGTATPVKAVEPRLGPRTPVWRGLTALQELRAAGVRVAAASDNVRDWWFAYGDYDMLEVTSQSVRLAHLDSAGVASASHDGGAPPRPADWLALAGLWPARAICAEGGAGELLLGEPLDAIAFDARSLSELLARPQSDRAVFVRGKLLDGALPRYEELDEMNALVEKQQGAHAV</sequence>
<dbReference type="EMBL" id="JAGTXO010000003">
    <property type="protein sequence ID" value="KAG8468983.1"/>
    <property type="molecule type" value="Genomic_DNA"/>
</dbReference>